<dbReference type="NCBIfam" id="TIGR03860">
    <property type="entry name" value="FMN_nitrolo"/>
    <property type="match status" value="1"/>
</dbReference>
<dbReference type="eggNOG" id="ENOG502QSR6">
    <property type="taxonomic scope" value="Eukaryota"/>
</dbReference>
<dbReference type="PANTHER" id="PTHR30011">
    <property type="entry name" value="ALKANESULFONATE MONOOXYGENASE-RELATED"/>
    <property type="match status" value="1"/>
</dbReference>
<dbReference type="InterPro" id="IPR016215">
    <property type="entry name" value="NTA_MOA"/>
</dbReference>
<dbReference type="RefSeq" id="XP_002551821.1">
    <property type="nucleotide sequence ID" value="XM_002551775.1"/>
</dbReference>
<dbReference type="KEGG" id="lth:KLTH0B00528g"/>
<reference evidence="8 9" key="1">
    <citation type="journal article" date="2009" name="Genome Res.">
        <title>Comparative genomics of protoploid Saccharomycetaceae.</title>
        <authorList>
            <consortium name="The Genolevures Consortium"/>
            <person name="Souciet J.-L."/>
            <person name="Dujon B."/>
            <person name="Gaillardin C."/>
            <person name="Johnston M."/>
            <person name="Baret P.V."/>
            <person name="Cliften P."/>
            <person name="Sherman D.J."/>
            <person name="Weissenbach J."/>
            <person name="Westhof E."/>
            <person name="Wincker P."/>
            <person name="Jubin C."/>
            <person name="Poulain J."/>
            <person name="Barbe V."/>
            <person name="Segurens B."/>
            <person name="Artiguenave F."/>
            <person name="Anthouard V."/>
            <person name="Vacherie B."/>
            <person name="Val M.-E."/>
            <person name="Fulton R.S."/>
            <person name="Minx P."/>
            <person name="Wilson R."/>
            <person name="Durrens P."/>
            <person name="Jean G."/>
            <person name="Marck C."/>
            <person name="Martin T."/>
            <person name="Nikolski M."/>
            <person name="Rolland T."/>
            <person name="Seret M.-L."/>
            <person name="Casaregola S."/>
            <person name="Despons L."/>
            <person name="Fairhead C."/>
            <person name="Fischer G."/>
            <person name="Lafontaine I."/>
            <person name="Leh V."/>
            <person name="Lemaire M."/>
            <person name="de Montigny J."/>
            <person name="Neuveglise C."/>
            <person name="Thierry A."/>
            <person name="Blanc-Lenfle I."/>
            <person name="Bleykasten C."/>
            <person name="Diffels J."/>
            <person name="Fritsch E."/>
            <person name="Frangeul L."/>
            <person name="Goeffon A."/>
            <person name="Jauniaux N."/>
            <person name="Kachouri-Lafond R."/>
            <person name="Payen C."/>
            <person name="Potier S."/>
            <person name="Pribylova L."/>
            <person name="Ozanne C."/>
            <person name="Richard G.-F."/>
            <person name="Sacerdot C."/>
            <person name="Straub M.-L."/>
            <person name="Talla E."/>
        </authorList>
    </citation>
    <scope>NUCLEOTIDE SEQUENCE [LARGE SCALE GENOMIC DNA]</scope>
    <source>
        <strain evidence="9">ATCC 56472 / CBS 6340 / NRRL Y-8284</strain>
    </source>
</reference>
<dbReference type="GO" id="GO:0016705">
    <property type="term" value="F:oxidoreductase activity, acting on paired donors, with incorporation or reduction of molecular oxygen"/>
    <property type="evidence" value="ECO:0007669"/>
    <property type="project" value="InterPro"/>
</dbReference>
<dbReference type="SUPFAM" id="SSF51679">
    <property type="entry name" value="Bacterial luciferase-like"/>
    <property type="match status" value="1"/>
</dbReference>
<dbReference type="HOGENOM" id="CLU_022256_0_0_1"/>
<comment type="similarity">
    <text evidence="5">Belongs to the NtaA/SnaA/DszA monooxygenase family.</text>
</comment>
<protein>
    <submittedName>
        <fullName evidence="8">KLTH0B00528p</fullName>
    </submittedName>
</protein>
<dbReference type="GO" id="GO:0004497">
    <property type="term" value="F:monooxygenase activity"/>
    <property type="evidence" value="ECO:0007669"/>
    <property type="project" value="UniProtKB-KW"/>
</dbReference>
<evidence type="ECO:0000256" key="3">
    <source>
        <dbReference type="ARBA" id="ARBA00023002"/>
    </source>
</evidence>
<proteinExistence type="inferred from homology"/>
<dbReference type="Pfam" id="PF00296">
    <property type="entry name" value="Bac_luciferase"/>
    <property type="match status" value="1"/>
</dbReference>
<name>C5DC72_LACTC</name>
<feature type="compositionally biased region" description="Basic and acidic residues" evidence="6">
    <location>
        <begin position="1"/>
        <end position="12"/>
    </location>
</feature>
<dbReference type="InParanoid" id="C5DC72"/>
<dbReference type="InterPro" id="IPR036661">
    <property type="entry name" value="Luciferase-like_sf"/>
</dbReference>
<evidence type="ECO:0000259" key="7">
    <source>
        <dbReference type="Pfam" id="PF00296"/>
    </source>
</evidence>
<dbReference type="Proteomes" id="UP000002036">
    <property type="component" value="Chromosome B"/>
</dbReference>
<evidence type="ECO:0000313" key="9">
    <source>
        <dbReference type="Proteomes" id="UP000002036"/>
    </source>
</evidence>
<feature type="domain" description="Luciferase-like" evidence="7">
    <location>
        <begin position="58"/>
        <end position="420"/>
    </location>
</feature>
<sequence>MTIDHTAKRSSELEVGNAKRAQLTSPKRKNLIVNAFIMGSAGNQSVGIWKHPQDKSAELYQSPEYWINLAKLLERGKFNAVFLADVLGPYDVYKGPANVGPVAKAGSQWPISDPSYFIPLMAAVTTKLAFGMTISTISEQPYHLARRLGTLDLLTNGRVGWNIVTSYLDSASRNLLDGKNLPPNEERYARAGEYVDVIYKLFLSSWRDESFKADKKTGVFTDPEGLRHINHVGKYFNVPGPAITHPSQQKLPVIIQAGTSAKGKDLSAKNAEVVFLASLTPEALGASIKEIKQIATTKYHRNPSKIKFIGLVTVILGDTHEEAENKYNEYKANYSDEEGAKAMFSGWTGVDIDKFEDDEVLSNVDHIAIASAVKKWQTAYPRVEKWTKRAIIDEIKVGGSGPVLIGTPQEVASEIQNWVDISDIDGFNFAYTVLPQSFEEIIDKLLPELEKLGLFWHDYPNASDSSKYLTFREQLFGEPSLDKTHPASDLRWKADETREAYEARIGEALKKLVL</sequence>
<dbReference type="Gene3D" id="3.20.20.30">
    <property type="entry name" value="Luciferase-like domain"/>
    <property type="match status" value="1"/>
</dbReference>
<evidence type="ECO:0000256" key="2">
    <source>
        <dbReference type="ARBA" id="ARBA00022643"/>
    </source>
</evidence>
<dbReference type="OrthoDB" id="5561043at2759"/>
<gene>
    <name evidence="8" type="ordered locus">KLTH0B00528g</name>
</gene>
<dbReference type="OMA" id="SWRGDEI"/>
<evidence type="ECO:0000256" key="4">
    <source>
        <dbReference type="ARBA" id="ARBA00023033"/>
    </source>
</evidence>
<dbReference type="InterPro" id="IPR051260">
    <property type="entry name" value="Diverse_substr_monoxygenases"/>
</dbReference>
<dbReference type="GeneID" id="8290640"/>
<evidence type="ECO:0000313" key="8">
    <source>
        <dbReference type="EMBL" id="CAR21382.1"/>
    </source>
</evidence>
<dbReference type="PIRSF" id="PIRSF000337">
    <property type="entry name" value="NTA_MOA"/>
    <property type="match status" value="1"/>
</dbReference>
<evidence type="ECO:0000256" key="1">
    <source>
        <dbReference type="ARBA" id="ARBA00022630"/>
    </source>
</evidence>
<dbReference type="EMBL" id="CU928166">
    <property type="protein sequence ID" value="CAR21382.1"/>
    <property type="molecule type" value="Genomic_DNA"/>
</dbReference>
<organism evidence="8 9">
    <name type="scientific">Lachancea thermotolerans (strain ATCC 56472 / CBS 6340 / NRRL Y-8284)</name>
    <name type="common">Yeast</name>
    <name type="synonym">Kluyveromyces thermotolerans</name>
    <dbReference type="NCBI Taxonomy" id="559295"/>
    <lineage>
        <taxon>Eukaryota</taxon>
        <taxon>Fungi</taxon>
        <taxon>Dikarya</taxon>
        <taxon>Ascomycota</taxon>
        <taxon>Saccharomycotina</taxon>
        <taxon>Saccharomycetes</taxon>
        <taxon>Saccharomycetales</taxon>
        <taxon>Saccharomycetaceae</taxon>
        <taxon>Lachancea</taxon>
    </lineage>
</organism>
<feature type="region of interest" description="Disordered" evidence="6">
    <location>
        <begin position="1"/>
        <end position="20"/>
    </location>
</feature>
<keyword evidence="9" id="KW-1185">Reference proteome</keyword>
<accession>C5DC72</accession>
<dbReference type="PANTHER" id="PTHR30011:SF16">
    <property type="entry name" value="C2H2 FINGER DOMAIN TRANSCRIPTION FACTOR (EUROFUNG)-RELATED"/>
    <property type="match status" value="1"/>
</dbReference>
<keyword evidence="2" id="KW-0288">FMN</keyword>
<evidence type="ECO:0000256" key="6">
    <source>
        <dbReference type="SAM" id="MobiDB-lite"/>
    </source>
</evidence>
<keyword evidence="3" id="KW-0560">Oxidoreductase</keyword>
<keyword evidence="1" id="KW-0285">Flavoprotein</keyword>
<evidence type="ECO:0000256" key="5">
    <source>
        <dbReference type="ARBA" id="ARBA00033748"/>
    </source>
</evidence>
<dbReference type="InterPro" id="IPR011251">
    <property type="entry name" value="Luciferase-like_dom"/>
</dbReference>
<keyword evidence="4" id="KW-0503">Monooxygenase</keyword>
<dbReference type="AlphaFoldDB" id="C5DC72"/>